<evidence type="ECO:0000256" key="1">
    <source>
        <dbReference type="ARBA" id="ARBA00022630"/>
    </source>
</evidence>
<dbReference type="InterPro" id="IPR051104">
    <property type="entry name" value="FAD_monoxygenase"/>
</dbReference>
<evidence type="ECO:0000313" key="6">
    <source>
        <dbReference type="Proteomes" id="UP000001745"/>
    </source>
</evidence>
<dbReference type="PANTHER" id="PTHR46720:SF3">
    <property type="entry name" value="FAD-BINDING DOMAIN-CONTAINING PROTEIN-RELATED"/>
    <property type="match status" value="1"/>
</dbReference>
<dbReference type="InterPro" id="IPR002938">
    <property type="entry name" value="FAD-bd"/>
</dbReference>
<sequence>MSAEPTSAYMLRIAIIGGGPAGLSAAIALSALPDVRITLYEKARELREVGAGISIGYNCWKVLELLGAAEEVRGHLQQNVLHRNGLSGEIKRVKPAPSSVPLKYRSKRVRRTRLQAALISKVPPGIIQLNKKLVSIHDAGTQGVHLTFEDGTETNADLLIGGDGIRSVVRTSLFPEHTTKFTGTTIWRTLIPAKSLYHIHDLFPDTSWWHGPSGHCYFSLVDDPSEFSDSSTSSSEQLMEISCRYLIDPALDTERRFSWGVPATNERVNVHFTQYDPRVRDALSRVPEGGWKEFSAFSGPRLERLVGWKKVVLLGDASHPLSGAFGSGAAFALEDGWILARAIELTISRAQLTPSDNDSDRQIIKARNIADALEIFDHIRSPYYRRMYELLDSRKGNVLQAQTKAKGQSSEPLHIFESVLPSRLEAFPLDDELSWIYKNDIEKIWQNYLQQERGEGEIPLGSNL</sequence>
<evidence type="ECO:0000256" key="3">
    <source>
        <dbReference type="ARBA" id="ARBA00023002"/>
    </source>
</evidence>
<evidence type="ECO:0000313" key="5">
    <source>
        <dbReference type="EMBL" id="EED14983.1"/>
    </source>
</evidence>
<dbReference type="OMA" id="MYQHLDE"/>
<evidence type="ECO:0000256" key="2">
    <source>
        <dbReference type="ARBA" id="ARBA00022827"/>
    </source>
</evidence>
<keyword evidence="5" id="KW-0503">Monooxygenase</keyword>
<evidence type="ECO:0000259" key="4">
    <source>
        <dbReference type="Pfam" id="PF01494"/>
    </source>
</evidence>
<dbReference type="Proteomes" id="UP000001745">
    <property type="component" value="Unassembled WGS sequence"/>
</dbReference>
<keyword evidence="3" id="KW-0560">Oxidoreductase</keyword>
<dbReference type="GO" id="GO:0004497">
    <property type="term" value="F:monooxygenase activity"/>
    <property type="evidence" value="ECO:0007669"/>
    <property type="project" value="UniProtKB-KW"/>
</dbReference>
<keyword evidence="6" id="KW-1185">Reference proteome</keyword>
<dbReference type="OrthoDB" id="417877at2759"/>
<keyword evidence="2" id="KW-0274">FAD</keyword>
<dbReference type="EMBL" id="EQ962657">
    <property type="protein sequence ID" value="EED14983.1"/>
    <property type="molecule type" value="Genomic_DNA"/>
</dbReference>
<dbReference type="PANTHER" id="PTHR46720">
    <property type="entry name" value="HYDROXYLASE, PUTATIVE (AFU_ORTHOLOGUE AFUA_3G01460)-RELATED"/>
    <property type="match status" value="1"/>
</dbReference>
<dbReference type="STRING" id="441959.B8ML68"/>
<dbReference type="InterPro" id="IPR036188">
    <property type="entry name" value="FAD/NAD-bd_sf"/>
</dbReference>
<dbReference type="Gene3D" id="3.50.50.60">
    <property type="entry name" value="FAD/NAD(P)-binding domain"/>
    <property type="match status" value="1"/>
</dbReference>
<dbReference type="Pfam" id="PF01494">
    <property type="entry name" value="FAD_binding_3"/>
    <property type="match status" value="1"/>
</dbReference>
<dbReference type="eggNOG" id="KOG2614">
    <property type="taxonomic scope" value="Eukaryota"/>
</dbReference>
<reference evidence="6" key="1">
    <citation type="journal article" date="2015" name="Genome Announc.">
        <title>Genome sequence of the AIDS-associated pathogen Penicillium marneffei (ATCC18224) and its near taxonomic relative Talaromyces stipitatus (ATCC10500).</title>
        <authorList>
            <person name="Nierman W.C."/>
            <person name="Fedorova-Abrams N.D."/>
            <person name="Andrianopoulos A."/>
        </authorList>
    </citation>
    <scope>NUCLEOTIDE SEQUENCE [LARGE SCALE GENOMIC DNA]</scope>
    <source>
        <strain evidence="6">ATCC 10500 / CBS 375.48 / QM 6759 / NRRL 1006</strain>
    </source>
</reference>
<feature type="domain" description="FAD-binding" evidence="4">
    <location>
        <begin position="12"/>
        <end position="176"/>
    </location>
</feature>
<dbReference type="HOGENOM" id="CLU_009665_6_4_1"/>
<dbReference type="SUPFAM" id="SSF51905">
    <property type="entry name" value="FAD/NAD(P)-binding domain"/>
    <property type="match status" value="1"/>
</dbReference>
<dbReference type="GeneID" id="8104125"/>
<dbReference type="VEuPathDB" id="FungiDB:TSTA_044490"/>
<dbReference type="RefSeq" id="XP_002484936.1">
    <property type="nucleotide sequence ID" value="XM_002484891.1"/>
</dbReference>
<keyword evidence="1" id="KW-0285">Flavoprotein</keyword>
<gene>
    <name evidence="5" type="ORF">TSTA_044490</name>
</gene>
<name>B8ML68_TALSN</name>
<dbReference type="PRINTS" id="PR00420">
    <property type="entry name" value="RNGMNOXGNASE"/>
</dbReference>
<dbReference type="InParanoid" id="B8ML68"/>
<dbReference type="GO" id="GO:0071949">
    <property type="term" value="F:FAD binding"/>
    <property type="evidence" value="ECO:0007669"/>
    <property type="project" value="InterPro"/>
</dbReference>
<dbReference type="GO" id="GO:0044550">
    <property type="term" value="P:secondary metabolite biosynthetic process"/>
    <property type="evidence" value="ECO:0007669"/>
    <property type="project" value="TreeGrafter"/>
</dbReference>
<dbReference type="PhylomeDB" id="B8ML68"/>
<dbReference type="AlphaFoldDB" id="B8ML68"/>
<protein>
    <submittedName>
        <fullName evidence="5">FAD-binding monooxygenase, putative</fullName>
    </submittedName>
</protein>
<proteinExistence type="predicted"/>
<organism evidence="5 6">
    <name type="scientific">Talaromyces stipitatus (strain ATCC 10500 / CBS 375.48 / QM 6759 / NRRL 1006)</name>
    <name type="common">Penicillium stipitatum</name>
    <dbReference type="NCBI Taxonomy" id="441959"/>
    <lineage>
        <taxon>Eukaryota</taxon>
        <taxon>Fungi</taxon>
        <taxon>Dikarya</taxon>
        <taxon>Ascomycota</taxon>
        <taxon>Pezizomycotina</taxon>
        <taxon>Eurotiomycetes</taxon>
        <taxon>Eurotiomycetidae</taxon>
        <taxon>Eurotiales</taxon>
        <taxon>Trichocomaceae</taxon>
        <taxon>Talaromyces</taxon>
        <taxon>Talaromyces sect. Talaromyces</taxon>
    </lineage>
</organism>
<accession>B8ML68</accession>